<feature type="domain" description="Major facilitator superfamily (MFS) profile" evidence="12">
    <location>
        <begin position="288"/>
        <end position="531"/>
    </location>
</feature>
<reference evidence="13 14" key="1">
    <citation type="journal article" date="2015" name="Annu Rev Anim Biosci">
        <title>The Genome 10K Project: a way forward.</title>
        <authorList>
            <person name="Koepfli K.P."/>
            <person name="Paten B."/>
            <person name="O'Brien S.J."/>
            <person name="Koepfli K.P."/>
            <person name="Paten B."/>
            <person name="Antunes A."/>
            <person name="Belov K."/>
            <person name="Bustamante C."/>
            <person name="Castoe T.A."/>
            <person name="Clawson H."/>
            <person name="Crawford A.J."/>
            <person name="Diekhans M."/>
            <person name="Distel D."/>
            <person name="Durbin R."/>
            <person name="Earl D."/>
            <person name="Fujita M.K."/>
            <person name="Gamble T."/>
            <person name="Georges A."/>
            <person name="Gemmell N."/>
            <person name="Gilbert M.T."/>
            <person name="Graves J.M."/>
            <person name="Green R.E."/>
            <person name="Hickey G."/>
            <person name="Jarvis E.D."/>
            <person name="Johnson W."/>
            <person name="Komissarov A."/>
            <person name="Korf I."/>
            <person name="Kuhn R."/>
            <person name="Larkin D.M."/>
            <person name="Lewin H."/>
            <person name="Lopez J.V."/>
            <person name="Ma J."/>
            <person name="Marques-Bonet T."/>
            <person name="Miller W."/>
            <person name="Murphy R."/>
            <person name="Pevzner P."/>
            <person name="Shapiro B."/>
            <person name="Steiner C."/>
            <person name="Tamazian G."/>
            <person name="Venkatesh B."/>
            <person name="Wang J."/>
            <person name="Wayne R."/>
            <person name="Wiley E."/>
            <person name="Yang H."/>
            <person name="Zhang G."/>
            <person name="Haussler D."/>
            <person name="Ryder O."/>
            <person name="O'Brien S.J."/>
        </authorList>
    </citation>
    <scope>NUCLEOTIDE SEQUENCE</scope>
</reference>
<evidence type="ECO:0000256" key="5">
    <source>
        <dbReference type="ARBA" id="ARBA00022692"/>
    </source>
</evidence>
<comment type="catalytic activity">
    <reaction evidence="8">
        <text>3,3',5-triiodo-L-thyronine(out) = 3,3',5-triiodo-L-thyronine(in)</text>
        <dbReference type="Rhea" id="RHEA:71811"/>
        <dbReference type="ChEBI" id="CHEBI:533015"/>
    </reaction>
    <physiologicalReaction direction="left-to-right" evidence="8">
        <dbReference type="Rhea" id="RHEA:71812"/>
    </physiologicalReaction>
    <physiologicalReaction direction="right-to-left" evidence="8">
        <dbReference type="Rhea" id="RHEA:71813"/>
    </physiologicalReaction>
</comment>
<feature type="transmembrane region" description="Helical" evidence="11">
    <location>
        <begin position="360"/>
        <end position="379"/>
    </location>
</feature>
<dbReference type="InParanoid" id="A0A671FKU1"/>
<dbReference type="Ensembl" id="ENSRFET00010025189.1">
    <property type="protein sequence ID" value="ENSRFEP00010023153.1"/>
    <property type="gene ID" value="ENSRFEG00010015461.1"/>
</dbReference>
<dbReference type="GO" id="GO:0030054">
    <property type="term" value="C:cell junction"/>
    <property type="evidence" value="ECO:0007669"/>
    <property type="project" value="Ensembl"/>
</dbReference>
<dbReference type="RefSeq" id="XP_032958780.1">
    <property type="nucleotide sequence ID" value="XM_033102889.1"/>
</dbReference>
<dbReference type="PROSITE" id="PS50850">
    <property type="entry name" value="MFS"/>
    <property type="match status" value="1"/>
</dbReference>
<feature type="transmembrane region" description="Helical" evidence="11">
    <location>
        <begin position="230"/>
        <end position="249"/>
    </location>
</feature>
<dbReference type="InterPro" id="IPR020846">
    <property type="entry name" value="MFS_dom"/>
</dbReference>
<keyword evidence="14" id="KW-1185">Reference proteome</keyword>
<protein>
    <submittedName>
        <fullName evidence="13">Solute carrier family 16 member 10</fullName>
    </submittedName>
</protein>
<dbReference type="GO" id="GO:0015349">
    <property type="term" value="F:thyroid hormone transmembrane transporter activity"/>
    <property type="evidence" value="ECO:0007669"/>
    <property type="project" value="Ensembl"/>
</dbReference>
<feature type="transmembrane region" description="Helical" evidence="11">
    <location>
        <begin position="451"/>
        <end position="473"/>
    </location>
</feature>
<feature type="transmembrane region" description="Helical" evidence="11">
    <location>
        <begin position="283"/>
        <end position="311"/>
    </location>
</feature>
<dbReference type="Proteomes" id="UP000472240">
    <property type="component" value="Chromosome 3"/>
</dbReference>
<dbReference type="InterPro" id="IPR011701">
    <property type="entry name" value="MFS"/>
</dbReference>
<evidence type="ECO:0000256" key="6">
    <source>
        <dbReference type="ARBA" id="ARBA00022989"/>
    </source>
</evidence>
<keyword evidence="3" id="KW-0813">Transport</keyword>
<dbReference type="GO" id="GO:0006590">
    <property type="term" value="P:thyroid hormone generation"/>
    <property type="evidence" value="ECO:0007669"/>
    <property type="project" value="Ensembl"/>
</dbReference>
<proteinExistence type="inferred from homology"/>
<keyword evidence="7 11" id="KW-0472">Membrane</keyword>
<feature type="transmembrane region" description="Helical" evidence="11">
    <location>
        <begin position="331"/>
        <end position="348"/>
    </location>
</feature>
<dbReference type="GO" id="GO:0016323">
    <property type="term" value="C:basolateral plasma membrane"/>
    <property type="evidence" value="ECO:0007669"/>
    <property type="project" value="Ensembl"/>
</dbReference>
<dbReference type="GO" id="GO:0005302">
    <property type="term" value="F:L-tyrosine transmembrane transporter activity"/>
    <property type="evidence" value="ECO:0007669"/>
    <property type="project" value="Ensembl"/>
</dbReference>
<feature type="transmembrane region" description="Helical" evidence="11">
    <location>
        <begin position="421"/>
        <end position="439"/>
    </location>
</feature>
<dbReference type="PANTHER" id="PTHR11360:SF119">
    <property type="entry name" value="MONOCARBOXYLATE TRANSPORTER 10"/>
    <property type="match status" value="1"/>
</dbReference>
<evidence type="ECO:0000259" key="12">
    <source>
        <dbReference type="PROSITE" id="PS50850"/>
    </source>
</evidence>
<dbReference type="GO" id="GO:0015192">
    <property type="term" value="F:L-phenylalanine transmembrane transporter activity"/>
    <property type="evidence" value="ECO:0007669"/>
    <property type="project" value="Ensembl"/>
</dbReference>
<feature type="region of interest" description="Disordered" evidence="10">
    <location>
        <begin position="1"/>
        <end position="45"/>
    </location>
</feature>
<dbReference type="GeneID" id="117020417"/>
<feature type="transmembrane region" description="Helical" evidence="11">
    <location>
        <begin position="385"/>
        <end position="409"/>
    </location>
</feature>
<keyword evidence="4" id="KW-1003">Cell membrane</keyword>
<evidence type="ECO:0000256" key="1">
    <source>
        <dbReference type="ARBA" id="ARBA00004651"/>
    </source>
</evidence>
<feature type="transmembrane region" description="Helical" evidence="11">
    <location>
        <begin position="69"/>
        <end position="94"/>
    </location>
</feature>
<dbReference type="FunFam" id="1.20.1250.20:FF:000156">
    <property type="entry name" value="monocarboxylate transporter 8 isoform X1"/>
    <property type="match status" value="1"/>
</dbReference>
<reference evidence="13 14" key="2">
    <citation type="journal article" date="2018" name="Annu Rev Anim Biosci">
        <title>Bat Biology, Genomes, and the Bat1K Project: To Generate Chromosome-Level Genomes for All Living Bat Species.</title>
        <authorList>
            <person name="Teeling E.C."/>
            <person name="Vernes S.C."/>
            <person name="Davalos L.M."/>
            <person name="Ray D.A."/>
            <person name="Gilbert M.T.P."/>
            <person name="Myers E."/>
        </authorList>
    </citation>
    <scope>NUCLEOTIDE SEQUENCE</scope>
</reference>
<evidence type="ECO:0000313" key="14">
    <source>
        <dbReference type="Proteomes" id="UP000472240"/>
    </source>
</evidence>
<evidence type="ECO:0000256" key="8">
    <source>
        <dbReference type="ARBA" id="ARBA00050480"/>
    </source>
</evidence>
<dbReference type="CDD" id="cd17464">
    <property type="entry name" value="MFS_MCT10"/>
    <property type="match status" value="1"/>
</dbReference>
<evidence type="ECO:0000256" key="2">
    <source>
        <dbReference type="ARBA" id="ARBA00006727"/>
    </source>
</evidence>
<feature type="transmembrane region" description="Helical" evidence="11">
    <location>
        <begin position="167"/>
        <end position="190"/>
    </location>
</feature>
<reference evidence="13" key="5">
    <citation type="submission" date="2025-09" db="UniProtKB">
        <authorList>
            <consortium name="Ensembl"/>
        </authorList>
    </citation>
    <scope>IDENTIFICATION</scope>
</reference>
<dbReference type="KEGG" id="rfq:117020417"/>
<dbReference type="GO" id="GO:0015196">
    <property type="term" value="F:L-tryptophan transmembrane transporter activity"/>
    <property type="evidence" value="ECO:0007669"/>
    <property type="project" value="Ensembl"/>
</dbReference>
<organism evidence="13 14">
    <name type="scientific">Rhinolophus ferrumequinum</name>
    <name type="common">Greater horseshoe bat</name>
    <dbReference type="NCBI Taxonomy" id="59479"/>
    <lineage>
        <taxon>Eukaryota</taxon>
        <taxon>Metazoa</taxon>
        <taxon>Chordata</taxon>
        <taxon>Craniata</taxon>
        <taxon>Vertebrata</taxon>
        <taxon>Euteleostomi</taxon>
        <taxon>Mammalia</taxon>
        <taxon>Eutheria</taxon>
        <taxon>Laurasiatheria</taxon>
        <taxon>Chiroptera</taxon>
        <taxon>Yinpterochiroptera</taxon>
        <taxon>Rhinolophoidea</taxon>
        <taxon>Rhinolophidae</taxon>
        <taxon>Rhinolophinae</taxon>
        <taxon>Rhinolophus</taxon>
    </lineage>
</organism>
<feature type="transmembrane region" description="Helical" evidence="11">
    <location>
        <begin position="114"/>
        <end position="136"/>
    </location>
</feature>
<sequence>MVPSPAKRNAAERETGETESLDPAPMGANPLPGLGPSDGPEAAAEKLEVELVEPTGAEPPQPPEGGWGWLVMLAAMWCNGSVFGIQNACGVLFVAMLDTFGSQDDDQMVFKTAWVGSLSMGMIFFCCPIVSVFTDLFGCRKTAVVGAAVGFIGLMSSSFVSSIEPLYLTYGIIFACGCSFAYQPSLVILGHYFKKRLGLVNGIVTAGSSVFTILLPFLLRVLTDSVGLFYTLRVLCIFMFVLFLAGFTYRPLATGAKDKESGTKGGDKFSLFSRRKISPPKKIFNFAIFKVTAYAVWAVGIPLALFGYFVPYVHLMKHVNERFQDENNKEVLLMCIGITSGVGRLLFGRIADYVPGVKKVYLQVLSFIFIGVMSMMIPLCSVFGALIAVCLIMGLFDGCFISIMAPIAFELVGAQDVSQAIGFLLGLMSVPMTVGPPIAGLLREKLGSYDVSFYLAGVPPLIGGAVLCFIPWIHSKKQREVNKTTGGEKTEKMLENQNSLLSNSPEIFKKESESSFNVQHTSTRLDLLSEV</sequence>
<dbReference type="OrthoDB" id="6499973at2759"/>
<evidence type="ECO:0000256" key="11">
    <source>
        <dbReference type="SAM" id="Phobius"/>
    </source>
</evidence>
<evidence type="ECO:0000256" key="10">
    <source>
        <dbReference type="SAM" id="MobiDB-lite"/>
    </source>
</evidence>
<dbReference type="OMA" id="LSYRIWA"/>
<keyword evidence="6 11" id="KW-1133">Transmembrane helix</keyword>
<dbReference type="CTD" id="117247"/>
<evidence type="ECO:0000256" key="4">
    <source>
        <dbReference type="ARBA" id="ARBA00022475"/>
    </source>
</evidence>
<dbReference type="AlphaFoldDB" id="A0A671FKU1"/>
<dbReference type="PANTHER" id="PTHR11360">
    <property type="entry name" value="MONOCARBOXYLATE TRANSPORTER"/>
    <property type="match status" value="1"/>
</dbReference>
<comment type="catalytic activity">
    <reaction evidence="9">
        <text>L-thyroxine(out) = L-thyroxine(in)</text>
        <dbReference type="Rhea" id="RHEA:71819"/>
        <dbReference type="ChEBI" id="CHEBI:58448"/>
    </reaction>
    <physiologicalReaction direction="left-to-right" evidence="9">
        <dbReference type="Rhea" id="RHEA:71820"/>
    </physiologicalReaction>
    <physiologicalReaction direction="right-to-left" evidence="9">
        <dbReference type="Rhea" id="RHEA:71821"/>
    </physiologicalReaction>
</comment>
<dbReference type="Gene3D" id="1.20.1250.20">
    <property type="entry name" value="MFS general substrate transporter like domains"/>
    <property type="match status" value="2"/>
</dbReference>
<dbReference type="GeneTree" id="ENSGT00940000157966"/>
<comment type="similarity">
    <text evidence="2">Belongs to the major facilitator superfamily. Monocarboxylate porter (TC 2.A.1.13) family.</text>
</comment>
<dbReference type="InterPro" id="IPR050327">
    <property type="entry name" value="Proton-linked_MCT"/>
</dbReference>
<evidence type="ECO:0000256" key="7">
    <source>
        <dbReference type="ARBA" id="ARBA00023136"/>
    </source>
</evidence>
<evidence type="ECO:0000313" key="13">
    <source>
        <dbReference type="Ensembl" id="ENSRFEP00010023153.1"/>
    </source>
</evidence>
<accession>A0A671FKU1</accession>
<evidence type="ECO:0000256" key="3">
    <source>
        <dbReference type="ARBA" id="ARBA00022448"/>
    </source>
</evidence>
<dbReference type="Pfam" id="PF07690">
    <property type="entry name" value="MFS_1"/>
    <property type="match status" value="1"/>
</dbReference>
<evidence type="ECO:0000256" key="9">
    <source>
        <dbReference type="ARBA" id="ARBA00051690"/>
    </source>
</evidence>
<feature type="transmembrane region" description="Helical" evidence="11">
    <location>
        <begin position="197"/>
        <end position="218"/>
    </location>
</feature>
<dbReference type="InterPro" id="IPR036259">
    <property type="entry name" value="MFS_trans_sf"/>
</dbReference>
<gene>
    <name evidence="13" type="primary">SLC16A10</name>
</gene>
<dbReference type="GO" id="GO:0070460">
    <property type="term" value="P:thyroid-stimulating hormone secretion"/>
    <property type="evidence" value="ECO:0007669"/>
    <property type="project" value="Ensembl"/>
</dbReference>
<dbReference type="FunCoup" id="A0A671FKU1">
    <property type="interactions" value="391"/>
</dbReference>
<dbReference type="FunFam" id="1.20.1250.20:FF:000330">
    <property type="entry name" value="monocarboxylate transporter 10"/>
    <property type="match status" value="1"/>
</dbReference>
<feature type="transmembrane region" description="Helical" evidence="11">
    <location>
        <begin position="143"/>
        <end position="161"/>
    </location>
</feature>
<keyword evidence="5 11" id="KW-0812">Transmembrane</keyword>
<reference evidence="14" key="3">
    <citation type="submission" date="2018-12" db="EMBL/GenBank/DDBJ databases">
        <title>G10K-VGP greater horseshoe bat female genome, primary haplotype.</title>
        <authorList>
            <person name="Teeling E."/>
            <person name="Myers G."/>
            <person name="Vernes S."/>
            <person name="Pippel M."/>
            <person name="Winkler S."/>
            <person name="Fedrigo O."/>
            <person name="Rhie A."/>
            <person name="Koren S."/>
            <person name="Phillippy A."/>
            <person name="Lewin H."/>
            <person name="Damas J."/>
            <person name="Howe K."/>
            <person name="Mountcastle J."/>
            <person name="Jarvis E.D."/>
        </authorList>
    </citation>
    <scope>NUCLEOTIDE SEQUENCE [LARGE SCALE GENOMIC DNA]</scope>
</reference>
<comment type="subcellular location">
    <subcellularLocation>
        <location evidence="1">Cell membrane</location>
        <topology evidence="1">Multi-pass membrane protein</topology>
    </subcellularLocation>
</comment>
<reference evidence="13" key="4">
    <citation type="submission" date="2025-08" db="UniProtKB">
        <authorList>
            <consortium name="Ensembl"/>
        </authorList>
    </citation>
    <scope>IDENTIFICATION</scope>
</reference>
<name>A0A671FKU1_RHIFE</name>
<dbReference type="SUPFAM" id="SSF103473">
    <property type="entry name" value="MFS general substrate transporter"/>
    <property type="match status" value="1"/>
</dbReference>